<gene>
    <name evidence="1" type="ORF">TSAR_014871</name>
</gene>
<dbReference type="EMBL" id="NNAY01006190">
    <property type="protein sequence ID" value="OXU16448.1"/>
    <property type="molecule type" value="Genomic_DNA"/>
</dbReference>
<sequence>MCVCSGTTRSISIKFDMHVYFWILNTGKTFIFHFSNYLIHGQFLIFEKHYFAFFFQAFQTEYNYLLFSVWSSGSTALFGR</sequence>
<dbReference type="AlphaFoldDB" id="A0A232EDP3"/>
<organism evidence="1 2">
    <name type="scientific">Trichomalopsis sarcophagae</name>
    <dbReference type="NCBI Taxonomy" id="543379"/>
    <lineage>
        <taxon>Eukaryota</taxon>
        <taxon>Metazoa</taxon>
        <taxon>Ecdysozoa</taxon>
        <taxon>Arthropoda</taxon>
        <taxon>Hexapoda</taxon>
        <taxon>Insecta</taxon>
        <taxon>Pterygota</taxon>
        <taxon>Neoptera</taxon>
        <taxon>Endopterygota</taxon>
        <taxon>Hymenoptera</taxon>
        <taxon>Apocrita</taxon>
        <taxon>Proctotrupomorpha</taxon>
        <taxon>Chalcidoidea</taxon>
        <taxon>Pteromalidae</taxon>
        <taxon>Pteromalinae</taxon>
        <taxon>Trichomalopsis</taxon>
    </lineage>
</organism>
<dbReference type="Proteomes" id="UP000215335">
    <property type="component" value="Unassembled WGS sequence"/>
</dbReference>
<name>A0A232EDP3_9HYME</name>
<protein>
    <submittedName>
        <fullName evidence="1">Uncharacterized protein</fullName>
    </submittedName>
</protein>
<evidence type="ECO:0000313" key="1">
    <source>
        <dbReference type="EMBL" id="OXU16448.1"/>
    </source>
</evidence>
<comment type="caution">
    <text evidence="1">The sequence shown here is derived from an EMBL/GenBank/DDBJ whole genome shotgun (WGS) entry which is preliminary data.</text>
</comment>
<keyword evidence="2" id="KW-1185">Reference proteome</keyword>
<reference evidence="1 2" key="1">
    <citation type="journal article" date="2017" name="Curr. Biol.">
        <title>The Evolution of Venom by Co-option of Single-Copy Genes.</title>
        <authorList>
            <person name="Martinson E.O."/>
            <person name="Mrinalini"/>
            <person name="Kelkar Y.D."/>
            <person name="Chang C.H."/>
            <person name="Werren J.H."/>
        </authorList>
    </citation>
    <scope>NUCLEOTIDE SEQUENCE [LARGE SCALE GENOMIC DNA]</scope>
    <source>
        <strain evidence="1 2">Alberta</strain>
        <tissue evidence="1">Whole body</tissue>
    </source>
</reference>
<accession>A0A232EDP3</accession>
<proteinExistence type="predicted"/>
<evidence type="ECO:0000313" key="2">
    <source>
        <dbReference type="Proteomes" id="UP000215335"/>
    </source>
</evidence>